<feature type="region of interest" description="Disordered" evidence="1">
    <location>
        <begin position="27"/>
        <end position="53"/>
    </location>
</feature>
<keyword evidence="4" id="KW-1185">Reference proteome</keyword>
<reference evidence="3 4" key="1">
    <citation type="submission" date="2016-10" db="EMBL/GenBank/DDBJ databases">
        <authorList>
            <person name="de Groot N.N."/>
        </authorList>
    </citation>
    <scope>NUCLEOTIDE SEQUENCE [LARGE SCALE GENOMIC DNA]</scope>
    <source>
        <strain evidence="3 4">DSM 44892</strain>
    </source>
</reference>
<gene>
    <name evidence="3" type="ORF">SAMN05444695_1052</name>
</gene>
<dbReference type="PROSITE" id="PS51257">
    <property type="entry name" value="PROKAR_LIPOPROTEIN"/>
    <property type="match status" value="1"/>
</dbReference>
<evidence type="ECO:0008006" key="5">
    <source>
        <dbReference type="Google" id="ProtNLM"/>
    </source>
</evidence>
<evidence type="ECO:0000256" key="2">
    <source>
        <dbReference type="SAM" id="SignalP"/>
    </source>
</evidence>
<organism evidence="3 4">
    <name type="scientific">Rhodococcus triatomae</name>
    <dbReference type="NCBI Taxonomy" id="300028"/>
    <lineage>
        <taxon>Bacteria</taxon>
        <taxon>Bacillati</taxon>
        <taxon>Actinomycetota</taxon>
        <taxon>Actinomycetes</taxon>
        <taxon>Mycobacteriales</taxon>
        <taxon>Nocardiaceae</taxon>
        <taxon>Rhodococcus</taxon>
    </lineage>
</organism>
<accession>A0A1G8HLT4</accession>
<feature type="chain" id="PRO_5039179448" description="DUF3558 domain-containing protein" evidence="2">
    <location>
        <begin position="28"/>
        <end position="199"/>
    </location>
</feature>
<evidence type="ECO:0000256" key="1">
    <source>
        <dbReference type="SAM" id="MobiDB-lite"/>
    </source>
</evidence>
<evidence type="ECO:0000313" key="4">
    <source>
        <dbReference type="Proteomes" id="UP000183263"/>
    </source>
</evidence>
<sequence length="199" mass="21737">MTPRRWAGAAGITVILALSLISCGTNTDGTEASGDSSTTAATSTVREPRFTDESNRPDVIFDPCLDLPDDAIRQAGLDPSTKTVSDLTGGEERTFLTCSYMDPRVKGVNVISTNTTFDEYVERDERAGFTDISYADLDGRRAMFKADRYIDNCVLTVETSYGALGITRDRFGTDTPPGQRCSGMDEMMRVFLHYLPEGA</sequence>
<feature type="signal peptide" evidence="2">
    <location>
        <begin position="1"/>
        <end position="27"/>
    </location>
</feature>
<proteinExistence type="predicted"/>
<protein>
    <recommendedName>
        <fullName evidence="5">DUF3558 domain-containing protein</fullName>
    </recommendedName>
</protein>
<dbReference type="AlphaFoldDB" id="A0A1G8HLT4"/>
<keyword evidence="2" id="KW-0732">Signal</keyword>
<dbReference type="Proteomes" id="UP000183263">
    <property type="component" value="Unassembled WGS sequence"/>
</dbReference>
<dbReference type="EMBL" id="FNDN01000005">
    <property type="protein sequence ID" value="SDI07639.1"/>
    <property type="molecule type" value="Genomic_DNA"/>
</dbReference>
<dbReference type="Pfam" id="PF12079">
    <property type="entry name" value="DUF3558"/>
    <property type="match status" value="1"/>
</dbReference>
<dbReference type="InterPro" id="IPR024520">
    <property type="entry name" value="DUF3558"/>
</dbReference>
<dbReference type="RefSeq" id="WP_169847139.1">
    <property type="nucleotide sequence ID" value="NZ_CP048813.1"/>
</dbReference>
<feature type="compositionally biased region" description="Low complexity" evidence="1">
    <location>
        <begin position="27"/>
        <end position="44"/>
    </location>
</feature>
<name>A0A1G8HLT4_9NOCA</name>
<evidence type="ECO:0000313" key="3">
    <source>
        <dbReference type="EMBL" id="SDI07639.1"/>
    </source>
</evidence>